<gene>
    <name evidence="3" type="ORF">L5515_004165</name>
</gene>
<reference evidence="3 4" key="1">
    <citation type="submission" date="2022-04" db="EMBL/GenBank/DDBJ databases">
        <title>Chromosome-level reference genomes for two strains of Caenorhabditis briggsae: an improved platform for comparative genomics.</title>
        <authorList>
            <person name="Stevens L."/>
            <person name="Andersen E."/>
        </authorList>
    </citation>
    <scope>NUCLEOTIDE SEQUENCE [LARGE SCALE GENOMIC DNA]</scope>
    <source>
        <strain evidence="3">VX34</strain>
        <tissue evidence="3">Whole-organism</tissue>
    </source>
</reference>
<accession>A0AAE9EGT8</accession>
<sequence>MSNSDAVSGTLFQHLFRIFSLFSDQNDKGTFKPAQAEFLIDELLRELRRQTTPKVHDLPDNVTFNEFLNLLQVIFPDREDLQIATDRVFERYVNHVIGKGFVLFRKLTQKRRGCLPIKKRSNESWQFGWLQVLPGIAKIRKQNSDVDDIVQFDEDTVIETPIIDGDASIWSVICSSSTAFQFSHLDPIMAQLFVKDMRTARDYPTREGLARFDYRRSLKNRPNKEGKIRKELEKERSRLESELEEEKKNRKDEEIVKGLTTRLLKQEMEKSEQMQQVIYELRSKLVNGEEGESLGEDDDVEMIEDEVSEDVGENEEISITLPSREEKIQQYAYHLYATQAEEHVTSDDEEIWKQNYNLIVSTQSKRSTCSSHLTWRDMKSFRDYCRENSKDPDDYDPKDIVGFSKNHSKNNPSSYNGPPILPKSS</sequence>
<feature type="region of interest" description="Disordered" evidence="2">
    <location>
        <begin position="386"/>
        <end position="425"/>
    </location>
</feature>
<keyword evidence="4" id="KW-1185">Reference proteome</keyword>
<dbReference type="EMBL" id="CP092622">
    <property type="protein sequence ID" value="UMM23453.1"/>
    <property type="molecule type" value="Genomic_DNA"/>
</dbReference>
<evidence type="ECO:0000256" key="2">
    <source>
        <dbReference type="SAM" id="MobiDB-lite"/>
    </source>
</evidence>
<evidence type="ECO:0000313" key="4">
    <source>
        <dbReference type="Proteomes" id="UP000829354"/>
    </source>
</evidence>
<proteinExistence type="predicted"/>
<dbReference type="Proteomes" id="UP000829354">
    <property type="component" value="Chromosome III"/>
</dbReference>
<keyword evidence="1" id="KW-0175">Coiled coil</keyword>
<protein>
    <submittedName>
        <fullName evidence="3">Uncharacterized protein</fullName>
    </submittedName>
</protein>
<name>A0AAE9EGT8_CAEBR</name>
<evidence type="ECO:0000256" key="1">
    <source>
        <dbReference type="SAM" id="Coils"/>
    </source>
</evidence>
<organism evidence="3 4">
    <name type="scientific">Caenorhabditis briggsae</name>
    <dbReference type="NCBI Taxonomy" id="6238"/>
    <lineage>
        <taxon>Eukaryota</taxon>
        <taxon>Metazoa</taxon>
        <taxon>Ecdysozoa</taxon>
        <taxon>Nematoda</taxon>
        <taxon>Chromadorea</taxon>
        <taxon>Rhabditida</taxon>
        <taxon>Rhabditina</taxon>
        <taxon>Rhabditomorpha</taxon>
        <taxon>Rhabditoidea</taxon>
        <taxon>Rhabditidae</taxon>
        <taxon>Peloderinae</taxon>
        <taxon>Caenorhabditis</taxon>
    </lineage>
</organism>
<evidence type="ECO:0000313" key="3">
    <source>
        <dbReference type="EMBL" id="UMM23453.1"/>
    </source>
</evidence>
<feature type="compositionally biased region" description="Basic and acidic residues" evidence="2">
    <location>
        <begin position="386"/>
        <end position="399"/>
    </location>
</feature>
<dbReference type="AlphaFoldDB" id="A0AAE9EGT8"/>
<feature type="coiled-coil region" evidence="1">
    <location>
        <begin position="229"/>
        <end position="256"/>
    </location>
</feature>